<proteinExistence type="predicted"/>
<dbReference type="PANTHER" id="PTHR33499">
    <property type="entry name" value="OS12G0282400 PROTEIN-RELATED"/>
    <property type="match status" value="1"/>
</dbReference>
<dbReference type="PANTHER" id="PTHR33499:SF43">
    <property type="entry name" value="TRANSPOSASE, PTTA_EN_SPM, PLANT"/>
    <property type="match status" value="1"/>
</dbReference>
<evidence type="ECO:0000313" key="1">
    <source>
        <dbReference type="EnsemblPlants" id="EMT16530"/>
    </source>
</evidence>
<sequence>MMNSRKDAHERKGYVVLTRMKSITTYTNQRGQPRSVKLFMSFKLSLAFAIMHKILDRWDLEDTPETEEKVLKIAKERYRGWRSTASSTYKAYKTDAARLANLPEDLQSEEWEWMIDYFVTDS</sequence>
<reference evidence="1" key="1">
    <citation type="submission" date="2015-06" db="UniProtKB">
        <authorList>
            <consortium name="EnsemblPlants"/>
        </authorList>
    </citation>
    <scope>IDENTIFICATION</scope>
</reference>
<name>N1QXP6_AEGTA</name>
<accession>N1QXP6</accession>
<dbReference type="EnsemblPlants" id="EMT16530">
    <property type="protein sequence ID" value="EMT16530"/>
    <property type="gene ID" value="F775_24652"/>
</dbReference>
<organism evidence="1">
    <name type="scientific">Aegilops tauschii</name>
    <name type="common">Tausch's goatgrass</name>
    <name type="synonym">Aegilops squarrosa</name>
    <dbReference type="NCBI Taxonomy" id="37682"/>
    <lineage>
        <taxon>Eukaryota</taxon>
        <taxon>Viridiplantae</taxon>
        <taxon>Streptophyta</taxon>
        <taxon>Embryophyta</taxon>
        <taxon>Tracheophyta</taxon>
        <taxon>Spermatophyta</taxon>
        <taxon>Magnoliopsida</taxon>
        <taxon>Liliopsida</taxon>
        <taxon>Poales</taxon>
        <taxon>Poaceae</taxon>
        <taxon>BOP clade</taxon>
        <taxon>Pooideae</taxon>
        <taxon>Triticodae</taxon>
        <taxon>Triticeae</taxon>
        <taxon>Triticinae</taxon>
        <taxon>Aegilops</taxon>
    </lineage>
</organism>
<protein>
    <submittedName>
        <fullName evidence="1">Uncharacterized protein</fullName>
    </submittedName>
</protein>
<dbReference type="AlphaFoldDB" id="N1QXP6"/>
<dbReference type="ExpressionAtlas" id="N1QXP6">
    <property type="expression patterns" value="baseline"/>
</dbReference>